<feature type="repeat" description="ANK" evidence="5">
    <location>
        <begin position="192"/>
        <end position="224"/>
    </location>
</feature>
<evidence type="ECO:0000256" key="6">
    <source>
        <dbReference type="SAM" id="MobiDB-lite"/>
    </source>
</evidence>
<dbReference type="Gene3D" id="1.25.40.20">
    <property type="entry name" value="Ankyrin repeat-containing domain"/>
    <property type="match status" value="3"/>
</dbReference>
<dbReference type="InterPro" id="IPR002110">
    <property type="entry name" value="Ankyrin_rpt"/>
</dbReference>
<feature type="repeat" description="ANK" evidence="5">
    <location>
        <begin position="292"/>
        <end position="324"/>
    </location>
</feature>
<dbReference type="OrthoDB" id="504170at2759"/>
<feature type="repeat" description="ANK" evidence="5">
    <location>
        <begin position="258"/>
        <end position="290"/>
    </location>
</feature>
<dbReference type="EMBL" id="PZQS01000013">
    <property type="protein sequence ID" value="PVD19551.1"/>
    <property type="molecule type" value="Genomic_DNA"/>
</dbReference>
<dbReference type="SUPFAM" id="SSF47986">
    <property type="entry name" value="DEATH domain"/>
    <property type="match status" value="1"/>
</dbReference>
<dbReference type="SUPFAM" id="SSF48403">
    <property type="entry name" value="Ankyrin repeat"/>
    <property type="match status" value="1"/>
</dbReference>
<evidence type="ECO:0000259" key="7">
    <source>
        <dbReference type="PROSITE" id="PS50017"/>
    </source>
</evidence>
<evidence type="ECO:0000313" key="9">
    <source>
        <dbReference type="EMBL" id="PVD19551.1"/>
    </source>
</evidence>
<dbReference type="STRING" id="400727.A0A2T7NEG6"/>
<evidence type="ECO:0000313" key="10">
    <source>
        <dbReference type="Proteomes" id="UP000245119"/>
    </source>
</evidence>
<evidence type="ECO:0000256" key="3">
    <source>
        <dbReference type="ARBA" id="ARBA00022741"/>
    </source>
</evidence>
<dbReference type="GO" id="GO:0007165">
    <property type="term" value="P:signal transduction"/>
    <property type="evidence" value="ECO:0007669"/>
    <property type="project" value="InterPro"/>
</dbReference>
<feature type="repeat" description="ANK" evidence="5">
    <location>
        <begin position="225"/>
        <end position="257"/>
    </location>
</feature>
<organism evidence="9 10">
    <name type="scientific">Pomacea canaliculata</name>
    <name type="common">Golden apple snail</name>
    <dbReference type="NCBI Taxonomy" id="400727"/>
    <lineage>
        <taxon>Eukaryota</taxon>
        <taxon>Metazoa</taxon>
        <taxon>Spiralia</taxon>
        <taxon>Lophotrochozoa</taxon>
        <taxon>Mollusca</taxon>
        <taxon>Gastropoda</taxon>
        <taxon>Caenogastropoda</taxon>
        <taxon>Architaenioglossa</taxon>
        <taxon>Ampullarioidea</taxon>
        <taxon>Ampullariidae</taxon>
        <taxon>Pomacea</taxon>
    </lineage>
</organism>
<dbReference type="PROSITE" id="PS50017">
    <property type="entry name" value="DEATH_DOMAIN"/>
    <property type="match status" value="1"/>
</dbReference>
<evidence type="ECO:0000256" key="5">
    <source>
        <dbReference type="PROSITE-ProRule" id="PRU00023"/>
    </source>
</evidence>
<dbReference type="InterPro" id="IPR020859">
    <property type="entry name" value="ROC"/>
</dbReference>
<proteinExistence type="predicted"/>
<name>A0A2T7NEG6_POMCA</name>
<comment type="cofactor">
    <cofactor evidence="1">
        <name>Mg(2+)</name>
        <dbReference type="ChEBI" id="CHEBI:18420"/>
    </cofactor>
</comment>
<feature type="compositionally biased region" description="Polar residues" evidence="6">
    <location>
        <begin position="1022"/>
        <end position="1033"/>
    </location>
</feature>
<feature type="domain" description="Roc" evidence="8">
    <location>
        <begin position="396"/>
        <end position="630"/>
    </location>
</feature>
<gene>
    <name evidence="9" type="ORF">C0Q70_20041</name>
</gene>
<evidence type="ECO:0000256" key="2">
    <source>
        <dbReference type="ARBA" id="ARBA00022737"/>
    </source>
</evidence>
<feature type="region of interest" description="Disordered" evidence="6">
    <location>
        <begin position="1009"/>
        <end position="1033"/>
    </location>
</feature>
<dbReference type="PROSITE" id="PS50088">
    <property type="entry name" value="ANK_REPEAT"/>
    <property type="match status" value="6"/>
</dbReference>
<keyword evidence="4 5" id="KW-0040">ANK repeat</keyword>
<dbReference type="SMART" id="SM00005">
    <property type="entry name" value="DEATH"/>
    <property type="match status" value="1"/>
</dbReference>
<dbReference type="PANTHER" id="PTHR24198:SF165">
    <property type="entry name" value="ANKYRIN REPEAT-CONTAINING PROTEIN-RELATED"/>
    <property type="match status" value="1"/>
</dbReference>
<sequence length="1033" mass="114478">MPEVRVCKHWLDGWPGFAETVKVVDVDQPGVCFGVVFCVEPNPVEEVTSAASKMTRRRHVKDVTSSLAKKWRTFMAARTVTCGSSQCRGAVCPFTRSLYDVKEEKDKAENFVMAALFCASEEGNVDGLKELSEMANNVDLSTANKHGETAVHMAASGGHVDVLRFLQDKGVDIAVKDKQKLTPLCELVLKKSEETALHVAARYGHAQVVDFLCSSGANINILDSEGETPLHCAAVRGNLDCIKVLLEHGAPVNRLDKRGSTALHMACQRHHANIALLLLRASCELDLIDKETGESALHISAKEGLLEVVRLMCTLGCKVDIVSSDGFTPLHLAVKAGHIEIARCLLMAGAKPDIPNKDGVTGEIMALAQGFMDIAELMSKVKGEKGQLFIQQLSPSSNSLPRIKLKVLGSTGVGKSLMIESLKCGFLGSFFRRRLPNSTGSSFRSKKSLSRQFSLPTPLNYQVANPTYTKGLEIQQATLTGAGDFSIWDFSGYEPYYMLYDHFLGDTHCVHLVTFSLQDSSDEQLAQVIFWLNFIKARVAPALPIGFCGRLPNTPRVILVATHADKGGCSRNSRGEYVSPEGYALHQRVQQMFQYDVELSDRLYIIDAQVATSADMKALKQELMVARRNVLDHLPKSNGLLEAAVTQLAAWRREAHLFPVLTWPQFTESIRSRVNPLASDDHIKALVEQLQLMGEVVYLENESGTDLVVLSPRWLCVDVIGTLLSHEKIVQARITGCFSVDEFQIMFPDTDASSLLQVFLRRNMLGESEDQEVDLYQWHHGSKYCCGALEGIIDMDNHEQYIEIKVRGPPASRYSLFFFLEDFVNVVEEVIESVCQGLCTERYSLSPSQLRQHGKIVRSYSPTELLRMQLENRSSVVLSGTTYEDFLDIACMGSEEVLNHITLGMDLDITHLTIHTQRLLSLLLDPPDPMGRDWCLLAVTLGLSDFLPALDGQETQQVSQTQRVLAEWARRTSTQVRNLVAHLKDFNRIDAVEAILRTTAPFHTLTYEDQSTDESAGAHGTDASTNTLSNLSR</sequence>
<keyword evidence="3" id="KW-0547">Nucleotide-binding</keyword>
<keyword evidence="2" id="KW-0677">Repeat</keyword>
<reference evidence="9 10" key="1">
    <citation type="submission" date="2018-04" db="EMBL/GenBank/DDBJ databases">
        <title>The genome of golden apple snail Pomacea canaliculata provides insight into stress tolerance and invasive adaptation.</title>
        <authorList>
            <person name="Liu C."/>
            <person name="Liu B."/>
            <person name="Ren Y."/>
            <person name="Zhang Y."/>
            <person name="Wang H."/>
            <person name="Li S."/>
            <person name="Jiang F."/>
            <person name="Yin L."/>
            <person name="Zhang G."/>
            <person name="Qian W."/>
            <person name="Fan W."/>
        </authorList>
    </citation>
    <scope>NUCLEOTIDE SEQUENCE [LARGE SCALE GENOMIC DNA]</scope>
    <source>
        <strain evidence="9">SZHN2017</strain>
        <tissue evidence="9">Muscle</tissue>
    </source>
</reference>
<comment type="caution">
    <text evidence="9">The sequence shown here is derived from an EMBL/GenBank/DDBJ whole genome shotgun (WGS) entry which is preliminary data.</text>
</comment>
<dbReference type="PROSITE" id="PS50297">
    <property type="entry name" value="ANK_REP_REGION"/>
    <property type="match status" value="6"/>
</dbReference>
<feature type="repeat" description="ANK" evidence="5">
    <location>
        <begin position="146"/>
        <end position="178"/>
    </location>
</feature>
<dbReference type="Gene3D" id="1.10.533.10">
    <property type="entry name" value="Death Domain, Fas"/>
    <property type="match status" value="1"/>
</dbReference>
<dbReference type="Pfam" id="PF12796">
    <property type="entry name" value="Ank_2"/>
    <property type="match status" value="2"/>
</dbReference>
<dbReference type="Gene3D" id="3.40.50.300">
    <property type="entry name" value="P-loop containing nucleotide triphosphate hydrolases"/>
    <property type="match status" value="1"/>
</dbReference>
<dbReference type="Proteomes" id="UP000245119">
    <property type="component" value="Linkage Group LG13"/>
</dbReference>
<dbReference type="SMART" id="SM00248">
    <property type="entry name" value="ANK"/>
    <property type="match status" value="7"/>
</dbReference>
<feature type="repeat" description="ANK" evidence="5">
    <location>
        <begin position="325"/>
        <end position="357"/>
    </location>
</feature>
<dbReference type="PROSITE" id="PS51424">
    <property type="entry name" value="ROC"/>
    <property type="match status" value="1"/>
</dbReference>
<dbReference type="Pfam" id="PF00023">
    <property type="entry name" value="Ank"/>
    <property type="match status" value="2"/>
</dbReference>
<dbReference type="InterPro" id="IPR011029">
    <property type="entry name" value="DEATH-like_dom_sf"/>
</dbReference>
<dbReference type="PRINTS" id="PR01415">
    <property type="entry name" value="ANKYRIN"/>
</dbReference>
<dbReference type="InterPro" id="IPR036770">
    <property type="entry name" value="Ankyrin_rpt-contain_sf"/>
</dbReference>
<accession>A0A2T7NEG6</accession>
<dbReference type="Pfam" id="PF00531">
    <property type="entry name" value="Death"/>
    <property type="match status" value="1"/>
</dbReference>
<protein>
    <submittedName>
        <fullName evidence="9">Uncharacterized protein</fullName>
    </submittedName>
</protein>
<evidence type="ECO:0000256" key="4">
    <source>
        <dbReference type="ARBA" id="ARBA00023043"/>
    </source>
</evidence>
<feature type="domain" description="Death" evidence="7">
    <location>
        <begin position="919"/>
        <end position="999"/>
    </location>
</feature>
<evidence type="ECO:0000256" key="1">
    <source>
        <dbReference type="ARBA" id="ARBA00001946"/>
    </source>
</evidence>
<dbReference type="AlphaFoldDB" id="A0A2T7NEG6"/>
<dbReference type="PANTHER" id="PTHR24198">
    <property type="entry name" value="ANKYRIN REPEAT AND PROTEIN KINASE DOMAIN-CONTAINING PROTEIN"/>
    <property type="match status" value="1"/>
</dbReference>
<keyword evidence="10" id="KW-1185">Reference proteome</keyword>
<evidence type="ECO:0000259" key="8">
    <source>
        <dbReference type="PROSITE" id="PS51424"/>
    </source>
</evidence>
<dbReference type="GO" id="GO:0000166">
    <property type="term" value="F:nucleotide binding"/>
    <property type="evidence" value="ECO:0007669"/>
    <property type="project" value="UniProtKB-KW"/>
</dbReference>
<dbReference type="InterPro" id="IPR000488">
    <property type="entry name" value="Death_dom"/>
</dbReference>
<dbReference type="InterPro" id="IPR027417">
    <property type="entry name" value="P-loop_NTPase"/>
</dbReference>
<dbReference type="SUPFAM" id="SSF52540">
    <property type="entry name" value="P-loop containing nucleoside triphosphate hydrolases"/>
    <property type="match status" value="1"/>
</dbReference>